<reference evidence="1 2" key="1">
    <citation type="submission" date="2024-04" db="EMBL/GenBank/DDBJ databases">
        <title>Tritrichomonas musculus Genome.</title>
        <authorList>
            <person name="Alves-Ferreira E."/>
            <person name="Grigg M."/>
            <person name="Lorenzi H."/>
            <person name="Galac M."/>
        </authorList>
    </citation>
    <scope>NUCLEOTIDE SEQUENCE [LARGE SCALE GENOMIC DNA]</scope>
    <source>
        <strain evidence="1 2">EAF2021</strain>
    </source>
</reference>
<protein>
    <submittedName>
        <fullName evidence="1">Uncharacterized protein</fullName>
    </submittedName>
</protein>
<evidence type="ECO:0000313" key="1">
    <source>
        <dbReference type="EMBL" id="KAK8889075.1"/>
    </source>
</evidence>
<keyword evidence="2" id="KW-1185">Reference proteome</keyword>
<comment type="caution">
    <text evidence="1">The sequence shown here is derived from an EMBL/GenBank/DDBJ whole genome shotgun (WGS) entry which is preliminary data.</text>
</comment>
<evidence type="ECO:0000313" key="2">
    <source>
        <dbReference type="Proteomes" id="UP001470230"/>
    </source>
</evidence>
<accession>A0ABR2KD80</accession>
<proteinExistence type="predicted"/>
<sequence length="434" mass="49401">MSFTYKDNDDIEITKTNQMLVDSNLNDGLNHDNVDRISFFNDSLMYDLRISLESDNLDIDKISNLLDILCESINGEVEITSLINLQVCSCLINYFPYSPVVISRIFKKIPTISTVFDDFFIKMKPFLISTISESSNDDVSSNMLSIISTISARHPESMIEFVNILFTKKINIDIARFVYNIIPIAQHYIQNSEDYKKVSSLISQIIICNDLDVILIGVKILSLAIDCKDITLMKSFEKSQLLYESLLYYSEVKKNAAGYRALTITMCCLKNRIECIKNAANALRMAETQIKLIPNIIRQSIILYVCEYSRLTKSCVPNTLFSSIVKLAEDGNFFIRNDAANCIAISIIETKIKITDLSYIIIVFSSNINENKAVTLNIINALNVIYDYAVLENTMSKFNLEVLENFNFDDLLNDEDEMIHDATQVLLNKISKTM</sequence>
<name>A0ABR2KD80_9EUKA</name>
<dbReference type="EMBL" id="JAPFFF010000005">
    <property type="protein sequence ID" value="KAK8889075.1"/>
    <property type="molecule type" value="Genomic_DNA"/>
</dbReference>
<gene>
    <name evidence="1" type="ORF">M9Y10_033819</name>
</gene>
<dbReference type="Proteomes" id="UP001470230">
    <property type="component" value="Unassembled WGS sequence"/>
</dbReference>
<organism evidence="1 2">
    <name type="scientific">Tritrichomonas musculus</name>
    <dbReference type="NCBI Taxonomy" id="1915356"/>
    <lineage>
        <taxon>Eukaryota</taxon>
        <taxon>Metamonada</taxon>
        <taxon>Parabasalia</taxon>
        <taxon>Tritrichomonadida</taxon>
        <taxon>Tritrichomonadidae</taxon>
        <taxon>Tritrichomonas</taxon>
    </lineage>
</organism>